<dbReference type="InterPro" id="IPR044669">
    <property type="entry name" value="YneE/VCCN1/2-like"/>
</dbReference>
<keyword evidence="2" id="KW-0813">Transport</keyword>
<dbReference type="GO" id="GO:0016020">
    <property type="term" value="C:membrane"/>
    <property type="evidence" value="ECO:0007669"/>
    <property type="project" value="UniProtKB-SubCell"/>
</dbReference>
<gene>
    <name evidence="8" type="ORF">PGLA2088_LOCUS658</name>
</gene>
<evidence type="ECO:0000256" key="4">
    <source>
        <dbReference type="ARBA" id="ARBA00022989"/>
    </source>
</evidence>
<reference evidence="8" key="1">
    <citation type="submission" date="2021-02" db="EMBL/GenBank/DDBJ databases">
        <authorList>
            <person name="Dougan E. K."/>
            <person name="Rhodes N."/>
            <person name="Thang M."/>
            <person name="Chan C."/>
        </authorList>
    </citation>
    <scope>NUCLEOTIDE SEQUENCE</scope>
</reference>
<dbReference type="GO" id="GO:0005254">
    <property type="term" value="F:chloride channel activity"/>
    <property type="evidence" value="ECO:0007669"/>
    <property type="project" value="InterPro"/>
</dbReference>
<dbReference type="EMBL" id="CAJNNW010000459">
    <property type="protein sequence ID" value="CAE8627678.1"/>
    <property type="molecule type" value="Genomic_DNA"/>
</dbReference>
<evidence type="ECO:0000256" key="7">
    <source>
        <dbReference type="SAM" id="Phobius"/>
    </source>
</evidence>
<evidence type="ECO:0008006" key="10">
    <source>
        <dbReference type="Google" id="ProtNLM"/>
    </source>
</evidence>
<dbReference type="Pfam" id="PF25539">
    <property type="entry name" value="Bestrophin_2"/>
    <property type="match status" value="1"/>
</dbReference>
<feature type="transmembrane region" description="Helical" evidence="7">
    <location>
        <begin position="66"/>
        <end position="85"/>
    </location>
</feature>
<feature type="non-terminal residue" evidence="8">
    <location>
        <position position="402"/>
    </location>
</feature>
<comment type="caution">
    <text evidence="8">The sequence shown here is derived from an EMBL/GenBank/DDBJ whole genome shotgun (WGS) entry which is preliminary data.</text>
</comment>
<feature type="transmembrane region" description="Helical" evidence="7">
    <location>
        <begin position="41"/>
        <end position="60"/>
    </location>
</feature>
<protein>
    <recommendedName>
        <fullName evidence="10">PDZ domain-containing protein</fullName>
    </recommendedName>
</protein>
<keyword evidence="4 7" id="KW-1133">Transmembrane helix</keyword>
<dbReference type="Proteomes" id="UP000626109">
    <property type="component" value="Unassembled WGS sequence"/>
</dbReference>
<evidence type="ECO:0000256" key="5">
    <source>
        <dbReference type="ARBA" id="ARBA00023065"/>
    </source>
</evidence>
<sequence length="402" mass="43976">GDGMVDAKVVSSVLYSMRWSLLSASNCAEDLMMHLNQQVPLSYTHLLELMVTIYVLITPVALVPSLLWMAIPIAPIVTLFFYGFFRLGTSVLLDPFQRESGFDTTSLLGSSVISMESIEQHVPLDREKARLVPKAGEIYRPLSVSFWDNPAGADLHEFQDQGPELSRMAGVLRHRRPSLSKRDVKRDITGQVVNVSCHHDSPSGMISFARVRPMRAVGAVEDGLADAVDMMSDFVGDAVHGIAGGVRGALDWVTGEESSAGAETDVHATHKVVIGVAELFGEERSIGLRLEERLVTRFTKPEAEKLGWRLGDCIIGVGSQPVRSQDEMLTAIAEGKEALKANGTPIRFLVERLGPKPTTDSFVRGAMVTVNGRIARIQEVQDGAMVVQFQDDGTRARVPTRR</sequence>
<accession>A0A813GVT3</accession>
<name>A0A813GVT3_POLGL</name>
<keyword evidence="5" id="KW-0406">Ion transport</keyword>
<organism evidence="8 9">
    <name type="scientific">Polarella glacialis</name>
    <name type="common">Dinoflagellate</name>
    <dbReference type="NCBI Taxonomy" id="89957"/>
    <lineage>
        <taxon>Eukaryota</taxon>
        <taxon>Sar</taxon>
        <taxon>Alveolata</taxon>
        <taxon>Dinophyceae</taxon>
        <taxon>Suessiales</taxon>
        <taxon>Suessiaceae</taxon>
        <taxon>Polarella</taxon>
    </lineage>
</organism>
<keyword evidence="6 7" id="KW-0472">Membrane</keyword>
<dbReference type="AlphaFoldDB" id="A0A813GVT3"/>
<evidence type="ECO:0000256" key="6">
    <source>
        <dbReference type="ARBA" id="ARBA00023136"/>
    </source>
</evidence>
<evidence type="ECO:0000256" key="3">
    <source>
        <dbReference type="ARBA" id="ARBA00022692"/>
    </source>
</evidence>
<evidence type="ECO:0000313" key="9">
    <source>
        <dbReference type="Proteomes" id="UP000626109"/>
    </source>
</evidence>
<proteinExistence type="predicted"/>
<keyword evidence="3 7" id="KW-0812">Transmembrane</keyword>
<evidence type="ECO:0000256" key="1">
    <source>
        <dbReference type="ARBA" id="ARBA00004141"/>
    </source>
</evidence>
<evidence type="ECO:0000256" key="2">
    <source>
        <dbReference type="ARBA" id="ARBA00022448"/>
    </source>
</evidence>
<comment type="subcellular location">
    <subcellularLocation>
        <location evidence="1">Membrane</location>
        <topology evidence="1">Multi-pass membrane protein</topology>
    </subcellularLocation>
</comment>
<evidence type="ECO:0000313" key="8">
    <source>
        <dbReference type="EMBL" id="CAE8627678.1"/>
    </source>
</evidence>